<keyword evidence="2" id="KW-1185">Reference proteome</keyword>
<dbReference type="RefSeq" id="WP_176029294.1">
    <property type="nucleotide sequence ID" value="NZ_JBHSJV010000001.1"/>
</dbReference>
<evidence type="ECO:0000313" key="1">
    <source>
        <dbReference type="EMBL" id="MFD2589744.1"/>
    </source>
</evidence>
<dbReference type="EMBL" id="JBHULX010000002">
    <property type="protein sequence ID" value="MFD2589744.1"/>
    <property type="molecule type" value="Genomic_DNA"/>
</dbReference>
<gene>
    <name evidence="1" type="ORF">ACFSTE_02810</name>
</gene>
<sequence length="121" mass="14169">MKTNFRKHIAFFFLLLFIGGQSFHIFHEYFCDHGVEETLGITVQKIEAEQINKAVSFQEYCDCSLFHQYQLFDTIQLSAAELAHIENIHVSRKINSNRREFIANYTLKERTLRGPPKSIIS</sequence>
<proteinExistence type="predicted"/>
<reference evidence="2" key="1">
    <citation type="journal article" date="2019" name="Int. J. Syst. Evol. Microbiol.">
        <title>The Global Catalogue of Microorganisms (GCM) 10K type strain sequencing project: providing services to taxonomists for standard genome sequencing and annotation.</title>
        <authorList>
            <consortium name="The Broad Institute Genomics Platform"/>
            <consortium name="The Broad Institute Genome Sequencing Center for Infectious Disease"/>
            <person name="Wu L."/>
            <person name="Ma J."/>
        </authorList>
    </citation>
    <scope>NUCLEOTIDE SEQUENCE [LARGE SCALE GENOMIC DNA]</scope>
    <source>
        <strain evidence="2">KCTC 42423</strain>
    </source>
</reference>
<name>A0ABW5N4D2_9FLAO</name>
<organism evidence="1 2">
    <name type="scientific">Aquimarina hainanensis</name>
    <dbReference type="NCBI Taxonomy" id="1578017"/>
    <lineage>
        <taxon>Bacteria</taxon>
        <taxon>Pseudomonadati</taxon>
        <taxon>Bacteroidota</taxon>
        <taxon>Flavobacteriia</taxon>
        <taxon>Flavobacteriales</taxon>
        <taxon>Flavobacteriaceae</taxon>
        <taxon>Aquimarina</taxon>
    </lineage>
</organism>
<accession>A0ABW5N4D2</accession>
<evidence type="ECO:0000313" key="2">
    <source>
        <dbReference type="Proteomes" id="UP001597459"/>
    </source>
</evidence>
<dbReference type="Proteomes" id="UP001597459">
    <property type="component" value="Unassembled WGS sequence"/>
</dbReference>
<comment type="caution">
    <text evidence="1">The sequence shown here is derived from an EMBL/GenBank/DDBJ whole genome shotgun (WGS) entry which is preliminary data.</text>
</comment>
<protein>
    <submittedName>
        <fullName evidence="1">Uncharacterized protein</fullName>
    </submittedName>
</protein>